<reference evidence="3 4" key="1">
    <citation type="submission" date="2013-03" db="EMBL/GenBank/DDBJ databases">
        <title>The Genome Sequence of Capronia epimyces CBS 606.96.</title>
        <authorList>
            <consortium name="The Broad Institute Genomics Platform"/>
            <person name="Cuomo C."/>
            <person name="de Hoog S."/>
            <person name="Gorbushina A."/>
            <person name="Walker B."/>
            <person name="Young S.K."/>
            <person name="Zeng Q."/>
            <person name="Gargeya S."/>
            <person name="Fitzgerald M."/>
            <person name="Haas B."/>
            <person name="Abouelleil A."/>
            <person name="Allen A.W."/>
            <person name="Alvarado L."/>
            <person name="Arachchi H.M."/>
            <person name="Berlin A.M."/>
            <person name="Chapman S.B."/>
            <person name="Gainer-Dewar J."/>
            <person name="Goldberg J."/>
            <person name="Griggs A."/>
            <person name="Gujja S."/>
            <person name="Hansen M."/>
            <person name="Howarth C."/>
            <person name="Imamovic A."/>
            <person name="Ireland A."/>
            <person name="Larimer J."/>
            <person name="McCowan C."/>
            <person name="Murphy C."/>
            <person name="Pearson M."/>
            <person name="Poon T.W."/>
            <person name="Priest M."/>
            <person name="Roberts A."/>
            <person name="Saif S."/>
            <person name="Shea T."/>
            <person name="Sisk P."/>
            <person name="Sykes S."/>
            <person name="Wortman J."/>
            <person name="Nusbaum C."/>
            <person name="Birren B."/>
        </authorList>
    </citation>
    <scope>NUCLEOTIDE SEQUENCE [LARGE SCALE GENOMIC DNA]</scope>
    <source>
        <strain evidence="3 4">CBS 606.96</strain>
    </source>
</reference>
<name>W9XTU0_9EURO</name>
<feature type="region of interest" description="Disordered" evidence="1">
    <location>
        <begin position="93"/>
        <end position="112"/>
    </location>
</feature>
<feature type="domain" description="BD-FAE-like" evidence="2">
    <location>
        <begin position="23"/>
        <end position="93"/>
    </location>
</feature>
<evidence type="ECO:0000313" key="4">
    <source>
        <dbReference type="Proteomes" id="UP000019478"/>
    </source>
</evidence>
<dbReference type="GeneID" id="19168742"/>
<dbReference type="HOGENOM" id="CLU_2145562_0_0_1"/>
<sequence>MAAPQPQPQTFTFTQVGSLSIKLDIYLTPSPAADAPILLWFHGGGLIQGCRARYGPHTVASVPKYGHVPLSPDYRLAPQATLAEILADALDALNGPEGSPLTTSQPQPRGSQ</sequence>
<evidence type="ECO:0000259" key="2">
    <source>
        <dbReference type="Pfam" id="PF20434"/>
    </source>
</evidence>
<dbReference type="AlphaFoldDB" id="W9XTU0"/>
<dbReference type="STRING" id="1182542.W9XTU0"/>
<dbReference type="InterPro" id="IPR029058">
    <property type="entry name" value="AB_hydrolase_fold"/>
</dbReference>
<protein>
    <recommendedName>
        <fullName evidence="2">BD-FAE-like domain-containing protein</fullName>
    </recommendedName>
</protein>
<dbReference type="Pfam" id="PF20434">
    <property type="entry name" value="BD-FAE"/>
    <property type="match status" value="1"/>
</dbReference>
<feature type="compositionally biased region" description="Polar residues" evidence="1">
    <location>
        <begin position="100"/>
        <end position="112"/>
    </location>
</feature>
<dbReference type="Proteomes" id="UP000019478">
    <property type="component" value="Unassembled WGS sequence"/>
</dbReference>
<dbReference type="InterPro" id="IPR049492">
    <property type="entry name" value="BD-FAE-like_dom"/>
</dbReference>
<dbReference type="OrthoDB" id="19653at2759"/>
<dbReference type="RefSeq" id="XP_007732942.1">
    <property type="nucleotide sequence ID" value="XM_007734752.1"/>
</dbReference>
<dbReference type="SUPFAM" id="SSF53474">
    <property type="entry name" value="alpha/beta-Hydrolases"/>
    <property type="match status" value="1"/>
</dbReference>
<dbReference type="Gene3D" id="3.40.50.1820">
    <property type="entry name" value="alpha/beta hydrolase"/>
    <property type="match status" value="1"/>
</dbReference>
<proteinExistence type="predicted"/>
<dbReference type="EMBL" id="AMGY01000004">
    <property type="protein sequence ID" value="EXJ83957.1"/>
    <property type="molecule type" value="Genomic_DNA"/>
</dbReference>
<gene>
    <name evidence="3" type="ORF">A1O3_04624</name>
</gene>
<accession>W9XTU0</accession>
<comment type="caution">
    <text evidence="3">The sequence shown here is derived from an EMBL/GenBank/DDBJ whole genome shotgun (WGS) entry which is preliminary data.</text>
</comment>
<evidence type="ECO:0000256" key="1">
    <source>
        <dbReference type="SAM" id="MobiDB-lite"/>
    </source>
</evidence>
<keyword evidence="4" id="KW-1185">Reference proteome</keyword>
<evidence type="ECO:0000313" key="3">
    <source>
        <dbReference type="EMBL" id="EXJ83957.1"/>
    </source>
</evidence>
<organism evidence="3 4">
    <name type="scientific">Capronia epimyces CBS 606.96</name>
    <dbReference type="NCBI Taxonomy" id="1182542"/>
    <lineage>
        <taxon>Eukaryota</taxon>
        <taxon>Fungi</taxon>
        <taxon>Dikarya</taxon>
        <taxon>Ascomycota</taxon>
        <taxon>Pezizomycotina</taxon>
        <taxon>Eurotiomycetes</taxon>
        <taxon>Chaetothyriomycetidae</taxon>
        <taxon>Chaetothyriales</taxon>
        <taxon>Herpotrichiellaceae</taxon>
        <taxon>Capronia</taxon>
    </lineage>
</organism>